<gene>
    <name evidence="2" type="ORF">HF849_16120</name>
</gene>
<dbReference type="AlphaFoldDB" id="A0A7X9XQK2"/>
<evidence type="ECO:0000313" key="2">
    <source>
        <dbReference type="EMBL" id="NMF06245.1"/>
    </source>
</evidence>
<reference evidence="2 3" key="1">
    <citation type="submission" date="2020-04" db="EMBL/GenBank/DDBJ databases">
        <authorList>
            <person name="Hitch T.C.A."/>
            <person name="Wylensek D."/>
            <person name="Clavel T."/>
        </authorList>
    </citation>
    <scope>NUCLEOTIDE SEQUENCE [LARGE SCALE GENOMIC DNA]</scope>
    <source>
        <strain evidence="2 3">WB01_NA02</strain>
    </source>
</reference>
<name>A0A7X9XQK2_CLOBE</name>
<dbReference type="Proteomes" id="UP000587880">
    <property type="component" value="Unassembled WGS sequence"/>
</dbReference>
<dbReference type="Pfam" id="PF01520">
    <property type="entry name" value="Amidase_3"/>
    <property type="match status" value="1"/>
</dbReference>
<dbReference type="GO" id="GO:0030288">
    <property type="term" value="C:outer membrane-bounded periplasmic space"/>
    <property type="evidence" value="ECO:0007669"/>
    <property type="project" value="TreeGrafter"/>
</dbReference>
<dbReference type="PANTHER" id="PTHR30404">
    <property type="entry name" value="N-ACETYLMURAMOYL-L-ALANINE AMIDASE"/>
    <property type="match status" value="1"/>
</dbReference>
<evidence type="ECO:0000259" key="1">
    <source>
        <dbReference type="SMART" id="SM00646"/>
    </source>
</evidence>
<dbReference type="Gene3D" id="3.40.630.40">
    <property type="entry name" value="Zn-dependent exopeptidases"/>
    <property type="match status" value="1"/>
</dbReference>
<accession>A0A7X9XQK2</accession>
<protein>
    <submittedName>
        <fullName evidence="2">N-acetylmuramoyl-L-alanine amidase</fullName>
    </submittedName>
</protein>
<comment type="caution">
    <text evidence="2">The sequence shown here is derived from an EMBL/GenBank/DDBJ whole genome shotgun (WGS) entry which is preliminary data.</text>
</comment>
<dbReference type="SMART" id="SM00646">
    <property type="entry name" value="Ami_3"/>
    <property type="match status" value="1"/>
</dbReference>
<dbReference type="SUPFAM" id="SSF53187">
    <property type="entry name" value="Zn-dependent exopeptidases"/>
    <property type="match status" value="1"/>
</dbReference>
<dbReference type="InterPro" id="IPR050695">
    <property type="entry name" value="N-acetylmuramoyl_amidase_3"/>
</dbReference>
<dbReference type="InterPro" id="IPR002508">
    <property type="entry name" value="MurNAc-LAA_cat"/>
</dbReference>
<dbReference type="PANTHER" id="PTHR30404:SF8">
    <property type="entry name" value="AUTOLYSIN PH-RELATED"/>
    <property type="match status" value="1"/>
</dbReference>
<organism evidence="2 3">
    <name type="scientific">Clostridium beijerinckii</name>
    <name type="common">Clostridium MP</name>
    <dbReference type="NCBI Taxonomy" id="1520"/>
    <lineage>
        <taxon>Bacteria</taxon>
        <taxon>Bacillati</taxon>
        <taxon>Bacillota</taxon>
        <taxon>Clostridia</taxon>
        <taxon>Eubacteriales</taxon>
        <taxon>Clostridiaceae</taxon>
        <taxon>Clostridium</taxon>
    </lineage>
</organism>
<feature type="domain" description="MurNAc-LAA" evidence="1">
    <location>
        <begin position="62"/>
        <end position="169"/>
    </location>
</feature>
<dbReference type="RefSeq" id="WP_168982460.1">
    <property type="nucleotide sequence ID" value="NZ_JABAGD010000031.1"/>
</dbReference>
<dbReference type="GO" id="GO:0008745">
    <property type="term" value="F:N-acetylmuramoyl-L-alanine amidase activity"/>
    <property type="evidence" value="ECO:0007669"/>
    <property type="project" value="InterPro"/>
</dbReference>
<sequence length="255" mass="28460">MKIGLRAGHSDNCTGAIGIVDEHEQMKKYYVAVKAVFEQYGHTVIDCNSNADTQNGELSEGANKANSANCDLFISLHMNCYNGQAHGTEALVSSENSSAYPHAQRLVNNFAELGFNCRGVKFEKLYEMNHINCGNIISEICFCDSQEDIDIYSKYSWEKLAHVLCNAIDSNIPKEPIENSSDSTGQGYVVTAYLPPAYEGYDGVDINYILSYFQGVKPYVRGNDKGVWIETGYMPIEQCNQLKETLGSWFYSIEK</sequence>
<dbReference type="GO" id="GO:0009253">
    <property type="term" value="P:peptidoglycan catabolic process"/>
    <property type="evidence" value="ECO:0007669"/>
    <property type="project" value="InterPro"/>
</dbReference>
<dbReference type="CDD" id="cd02696">
    <property type="entry name" value="MurNAc-LAA"/>
    <property type="match status" value="1"/>
</dbReference>
<dbReference type="EMBL" id="JABAGD010000031">
    <property type="protein sequence ID" value="NMF06245.1"/>
    <property type="molecule type" value="Genomic_DNA"/>
</dbReference>
<evidence type="ECO:0000313" key="3">
    <source>
        <dbReference type="Proteomes" id="UP000587880"/>
    </source>
</evidence>
<proteinExistence type="predicted"/>